<proteinExistence type="predicted"/>
<keyword evidence="2" id="KW-1185">Reference proteome</keyword>
<evidence type="ECO:0008006" key="3">
    <source>
        <dbReference type="Google" id="ProtNLM"/>
    </source>
</evidence>
<sequence>MAVNTPATGDGTNYVQGGLVVYGDDGNYVRLTSNSIFDTRQTEFGKEVTPVPAGSPNYGNQVVGPVGSATTLRIVHRVVGSTQTYTASTSVDGRHFDKGGTWTAALGSTPRIGLISLGGSGFTSTFDYLRVSAVAR</sequence>
<accession>A0ABM8GUH2</accession>
<reference evidence="2" key="1">
    <citation type="journal article" date="2019" name="Int. J. Syst. Evol. Microbiol.">
        <title>The Global Catalogue of Microorganisms (GCM) 10K type strain sequencing project: providing services to taxonomists for standard genome sequencing and annotation.</title>
        <authorList>
            <consortium name="The Broad Institute Genomics Platform"/>
            <consortium name="The Broad Institute Genome Sequencing Center for Infectious Disease"/>
            <person name="Wu L."/>
            <person name="Ma J."/>
        </authorList>
    </citation>
    <scope>NUCLEOTIDE SEQUENCE [LARGE SCALE GENOMIC DNA]</scope>
    <source>
        <strain evidence="2">NBRC 108728</strain>
    </source>
</reference>
<evidence type="ECO:0000313" key="2">
    <source>
        <dbReference type="Proteomes" id="UP001321486"/>
    </source>
</evidence>
<organism evidence="1 2">
    <name type="scientific">Frondihabitans sucicola</name>
    <dbReference type="NCBI Taxonomy" id="1268041"/>
    <lineage>
        <taxon>Bacteria</taxon>
        <taxon>Bacillati</taxon>
        <taxon>Actinomycetota</taxon>
        <taxon>Actinomycetes</taxon>
        <taxon>Micrococcales</taxon>
        <taxon>Microbacteriaceae</taxon>
        <taxon>Frondihabitans</taxon>
    </lineage>
</organism>
<gene>
    <name evidence="1" type="ORF">GCM10025867_43490</name>
</gene>
<dbReference type="Gene3D" id="2.60.120.200">
    <property type="match status" value="1"/>
</dbReference>
<evidence type="ECO:0000313" key="1">
    <source>
        <dbReference type="EMBL" id="BDZ52108.1"/>
    </source>
</evidence>
<dbReference type="Proteomes" id="UP001321486">
    <property type="component" value="Chromosome"/>
</dbReference>
<dbReference type="EMBL" id="AP027732">
    <property type="protein sequence ID" value="BDZ52108.1"/>
    <property type="molecule type" value="Genomic_DNA"/>
</dbReference>
<name>A0ABM8GUH2_9MICO</name>
<protein>
    <recommendedName>
        <fullName evidence="3">Beta-xylosidase C-terminal Concanavalin A-like domain-containing protein</fullName>
    </recommendedName>
</protein>